<protein>
    <submittedName>
        <fullName evidence="2">Uncharacterized protein</fullName>
    </submittedName>
</protein>
<gene>
    <name evidence="2" type="ORF">HID58_078160</name>
</gene>
<organism evidence="2 3">
    <name type="scientific">Brassica napus</name>
    <name type="common">Rape</name>
    <dbReference type="NCBI Taxonomy" id="3708"/>
    <lineage>
        <taxon>Eukaryota</taxon>
        <taxon>Viridiplantae</taxon>
        <taxon>Streptophyta</taxon>
        <taxon>Embryophyta</taxon>
        <taxon>Tracheophyta</taxon>
        <taxon>Spermatophyta</taxon>
        <taxon>Magnoliopsida</taxon>
        <taxon>eudicotyledons</taxon>
        <taxon>Gunneridae</taxon>
        <taxon>Pentapetalae</taxon>
        <taxon>rosids</taxon>
        <taxon>malvids</taxon>
        <taxon>Brassicales</taxon>
        <taxon>Brassicaceae</taxon>
        <taxon>Brassiceae</taxon>
        <taxon>Brassica</taxon>
    </lineage>
</organism>
<dbReference type="EMBL" id="JAGKQM010000017">
    <property type="protein sequence ID" value="KAH0871138.1"/>
    <property type="molecule type" value="Genomic_DNA"/>
</dbReference>
<evidence type="ECO:0000313" key="3">
    <source>
        <dbReference type="Proteomes" id="UP000824890"/>
    </source>
</evidence>
<sequence length="231" mass="25956">MLIILQQEELKRYYGAINIQRSLSSVHAKQQLGGENLPRFEVQHSRMPRRADTLPSEQSRRDDRTPCFLSREESDSEGSESFSQVLQRLQGAYLHAEADVERALGKVGWKISNSPREDSLPPSSTFPGSSKLFPLMNKNYAVNAIAADKIFITLPAFRRWFLQACPSSEPVLNKCWTVSFRLTNDTKKENTVAGKTTTYSCKMKDPLIGNIFKGENTLLLALDDDIAGLNS</sequence>
<proteinExistence type="predicted"/>
<feature type="compositionally biased region" description="Basic and acidic residues" evidence="1">
    <location>
        <begin position="41"/>
        <end position="73"/>
    </location>
</feature>
<evidence type="ECO:0000313" key="2">
    <source>
        <dbReference type="EMBL" id="KAH0871138.1"/>
    </source>
</evidence>
<reference evidence="2 3" key="1">
    <citation type="submission" date="2021-05" db="EMBL/GenBank/DDBJ databases">
        <title>Genome Assembly of Synthetic Allotetraploid Brassica napus Reveals Homoeologous Exchanges between Subgenomes.</title>
        <authorList>
            <person name="Davis J.T."/>
        </authorList>
    </citation>
    <scope>NUCLEOTIDE SEQUENCE [LARGE SCALE GENOMIC DNA]</scope>
    <source>
        <strain evidence="3">cv. Da-Ae</strain>
        <tissue evidence="2">Seedling</tissue>
    </source>
</reference>
<keyword evidence="3" id="KW-1185">Reference proteome</keyword>
<comment type="caution">
    <text evidence="2">The sequence shown here is derived from an EMBL/GenBank/DDBJ whole genome shotgun (WGS) entry which is preliminary data.</text>
</comment>
<accession>A0ABQ7YTM7</accession>
<evidence type="ECO:0000256" key="1">
    <source>
        <dbReference type="SAM" id="MobiDB-lite"/>
    </source>
</evidence>
<feature type="region of interest" description="Disordered" evidence="1">
    <location>
        <begin position="34"/>
        <end position="81"/>
    </location>
</feature>
<dbReference type="Proteomes" id="UP000824890">
    <property type="component" value="Unassembled WGS sequence"/>
</dbReference>
<name>A0ABQ7YTM7_BRANA</name>